<dbReference type="InterPro" id="IPR039617">
    <property type="entry name" value="CLAVATA3-CLE"/>
</dbReference>
<evidence type="ECO:0000256" key="4">
    <source>
        <dbReference type="ARBA" id="ARBA00022729"/>
    </source>
</evidence>
<keyword evidence="6" id="KW-0325">Glycoprotein</keyword>
<name>A0A8X8BX17_POPTO</name>
<evidence type="ECO:0000256" key="3">
    <source>
        <dbReference type="ARBA" id="ARBA00022525"/>
    </source>
</evidence>
<comment type="similarity">
    <text evidence="2">Belongs to the CLV3/ESR signal peptide family.</text>
</comment>
<evidence type="ECO:0000256" key="6">
    <source>
        <dbReference type="ARBA" id="ARBA00023180"/>
    </source>
</evidence>
<dbReference type="EMBL" id="JAAWWB010000037">
    <property type="protein sequence ID" value="KAG6738861.1"/>
    <property type="molecule type" value="Genomic_DNA"/>
</dbReference>
<dbReference type="PANTHER" id="PTHR36016">
    <property type="entry name" value="CLAVATA3/ESR (CLE)-RELATED PROTEIN 7"/>
    <property type="match status" value="1"/>
</dbReference>
<evidence type="ECO:0000256" key="1">
    <source>
        <dbReference type="ARBA" id="ARBA00004239"/>
    </source>
</evidence>
<dbReference type="Proteomes" id="UP000886885">
    <property type="component" value="Chromosome 19A"/>
</dbReference>
<keyword evidence="4" id="KW-0732">Signal</keyword>
<sequence length="129" mass="14768">MTRPSPYHFQKKMLCIKTMEWDINVKVRYKIKKHKALFYEVDDNHALDGLCRSAHSLHYTLSLVNFSAIFLTSEARILKGGQALQGNANNSLLLELGFDRSKLEHYRRLSTLGVPTDRVTPAGPDPHHH</sequence>
<dbReference type="AlphaFoldDB" id="A0A8X8BX17"/>
<evidence type="ECO:0000313" key="8">
    <source>
        <dbReference type="EMBL" id="KAG6738861.1"/>
    </source>
</evidence>
<protein>
    <submittedName>
        <fullName evidence="8">Uncharacterized protein</fullName>
    </submittedName>
</protein>
<keyword evidence="5" id="KW-0221">Differentiation</keyword>
<keyword evidence="9" id="KW-1185">Reference proteome</keyword>
<keyword evidence="3" id="KW-0964">Secreted</keyword>
<accession>A0A8X8BX17</accession>
<organism evidence="8 9">
    <name type="scientific">Populus tomentosa</name>
    <name type="common">Chinese white poplar</name>
    <dbReference type="NCBI Taxonomy" id="118781"/>
    <lineage>
        <taxon>Eukaryota</taxon>
        <taxon>Viridiplantae</taxon>
        <taxon>Streptophyta</taxon>
        <taxon>Embryophyta</taxon>
        <taxon>Tracheophyta</taxon>
        <taxon>Spermatophyta</taxon>
        <taxon>Magnoliopsida</taxon>
        <taxon>eudicotyledons</taxon>
        <taxon>Gunneridae</taxon>
        <taxon>Pentapetalae</taxon>
        <taxon>rosids</taxon>
        <taxon>fabids</taxon>
        <taxon>Malpighiales</taxon>
        <taxon>Salicaceae</taxon>
        <taxon>Saliceae</taxon>
        <taxon>Populus</taxon>
    </lineage>
</organism>
<dbReference type="PANTHER" id="PTHR36016:SF1">
    <property type="entry name" value="CLAVATA3_ESR (CLE)-RELATED PROTEIN 5-RELATED"/>
    <property type="match status" value="1"/>
</dbReference>
<dbReference type="OrthoDB" id="846089at2759"/>
<dbReference type="GO" id="GO:0005576">
    <property type="term" value="C:extracellular region"/>
    <property type="evidence" value="ECO:0007669"/>
    <property type="project" value="UniProtKB-SubCell"/>
</dbReference>
<evidence type="ECO:0000256" key="2">
    <source>
        <dbReference type="ARBA" id="ARBA00005416"/>
    </source>
</evidence>
<reference evidence="8" key="1">
    <citation type="journal article" date="2020" name="bioRxiv">
        <title>Hybrid origin of Populus tomentosa Carr. identified through genome sequencing and phylogenomic analysis.</title>
        <authorList>
            <person name="An X."/>
            <person name="Gao K."/>
            <person name="Chen Z."/>
            <person name="Li J."/>
            <person name="Yang X."/>
            <person name="Yang X."/>
            <person name="Zhou J."/>
            <person name="Guo T."/>
            <person name="Zhao T."/>
            <person name="Huang S."/>
            <person name="Miao D."/>
            <person name="Khan W.U."/>
            <person name="Rao P."/>
            <person name="Ye M."/>
            <person name="Lei B."/>
            <person name="Liao W."/>
            <person name="Wang J."/>
            <person name="Ji L."/>
            <person name="Li Y."/>
            <person name="Guo B."/>
            <person name="Mustafa N.S."/>
            <person name="Li S."/>
            <person name="Yun Q."/>
            <person name="Keller S.R."/>
            <person name="Mao J."/>
            <person name="Zhang R."/>
            <person name="Strauss S.H."/>
        </authorList>
    </citation>
    <scope>NUCLEOTIDE SEQUENCE</scope>
    <source>
        <strain evidence="8">GM15</strain>
        <tissue evidence="8">Leaf</tissue>
    </source>
</reference>
<evidence type="ECO:0000256" key="7">
    <source>
        <dbReference type="ARBA" id="ARBA00023278"/>
    </source>
</evidence>
<gene>
    <name evidence="8" type="ORF">POTOM_058484</name>
</gene>
<proteinExistence type="inferred from homology"/>
<comment type="caution">
    <text evidence="8">The sequence shown here is derived from an EMBL/GenBank/DDBJ whole genome shotgun (WGS) entry which is preliminary data.</text>
</comment>
<evidence type="ECO:0000313" key="9">
    <source>
        <dbReference type="Proteomes" id="UP000886885"/>
    </source>
</evidence>
<comment type="subcellular location">
    <subcellularLocation>
        <location evidence="1">Secreted</location>
        <location evidence="1">Extracellular space</location>
    </subcellularLocation>
</comment>
<dbReference type="GO" id="GO:0030154">
    <property type="term" value="P:cell differentiation"/>
    <property type="evidence" value="ECO:0007669"/>
    <property type="project" value="UniProtKB-KW"/>
</dbReference>
<keyword evidence="7" id="KW-0379">Hydroxylation</keyword>
<evidence type="ECO:0000256" key="5">
    <source>
        <dbReference type="ARBA" id="ARBA00022782"/>
    </source>
</evidence>